<accession>A0A1X0ILC2</accession>
<dbReference type="InterPro" id="IPR013785">
    <property type="entry name" value="Aldolase_TIM"/>
</dbReference>
<keyword evidence="4" id="KW-0223">Dioxygenase</keyword>
<protein>
    <submittedName>
        <fullName evidence="4">2-nitropropane dioxygenase</fullName>
    </submittedName>
</protein>
<dbReference type="PANTHER" id="PTHR32332">
    <property type="entry name" value="2-NITROPROPANE DIOXYGENASE"/>
    <property type="match status" value="1"/>
</dbReference>
<evidence type="ECO:0000313" key="5">
    <source>
        <dbReference type="Proteomes" id="UP000192534"/>
    </source>
</evidence>
<dbReference type="GO" id="GO:0018580">
    <property type="term" value="F:nitronate monooxygenase activity"/>
    <property type="evidence" value="ECO:0007669"/>
    <property type="project" value="InterPro"/>
</dbReference>
<evidence type="ECO:0000313" key="4">
    <source>
        <dbReference type="EMBL" id="ORB48905.1"/>
    </source>
</evidence>
<dbReference type="EMBL" id="MVIH01000017">
    <property type="protein sequence ID" value="ORB48905.1"/>
    <property type="molecule type" value="Genomic_DNA"/>
</dbReference>
<evidence type="ECO:0000256" key="1">
    <source>
        <dbReference type="ARBA" id="ARBA00022630"/>
    </source>
</evidence>
<evidence type="ECO:0000256" key="2">
    <source>
        <dbReference type="ARBA" id="ARBA00022643"/>
    </source>
</evidence>
<proteinExistence type="predicted"/>
<dbReference type="GO" id="GO:0051213">
    <property type="term" value="F:dioxygenase activity"/>
    <property type="evidence" value="ECO:0007669"/>
    <property type="project" value="UniProtKB-KW"/>
</dbReference>
<keyword evidence="1" id="KW-0285">Flavoprotein</keyword>
<name>A0A1X0ILC2_MYCRH</name>
<dbReference type="Gene3D" id="3.20.20.70">
    <property type="entry name" value="Aldolase class I"/>
    <property type="match status" value="1"/>
</dbReference>
<dbReference type="Proteomes" id="UP000192534">
    <property type="component" value="Unassembled WGS sequence"/>
</dbReference>
<keyword evidence="5" id="KW-1185">Reference proteome</keyword>
<gene>
    <name evidence="4" type="ORF">BST42_24590</name>
</gene>
<dbReference type="RefSeq" id="WP_264048508.1">
    <property type="nucleotide sequence ID" value="NZ_JACKUO010000031.1"/>
</dbReference>
<reference evidence="4 5" key="1">
    <citation type="submission" date="2016-12" db="EMBL/GenBank/DDBJ databases">
        <title>The new phylogeny of genus Mycobacterium.</title>
        <authorList>
            <person name="Tortoli E."/>
            <person name="Trovato A."/>
            <person name="Cirillo D.M."/>
        </authorList>
    </citation>
    <scope>NUCLEOTIDE SEQUENCE [LARGE SCALE GENOMIC DNA]</scope>
    <source>
        <strain evidence="4 5">DSM 44223</strain>
    </source>
</reference>
<evidence type="ECO:0000256" key="3">
    <source>
        <dbReference type="ARBA" id="ARBA00023002"/>
    </source>
</evidence>
<dbReference type="CDD" id="cd04730">
    <property type="entry name" value="NPD_like"/>
    <property type="match status" value="1"/>
</dbReference>
<dbReference type="PANTHER" id="PTHR32332:SF31">
    <property type="entry name" value="2-NITROPROPANE DIOXYGENASE FAMILY, PUTATIVE (AFU_ORTHOLOGUE AFUA_2G09850)-RELATED"/>
    <property type="match status" value="1"/>
</dbReference>
<dbReference type="AlphaFoldDB" id="A0A1X0ILC2"/>
<sequence>MLSTDWSRSLGLDVPIVNAPMGGAAGGALAAAVSDAGGLGMIGMGSSATAEKLAAELPHVANLKRPFGIGLVDWVAAGQPDLLDTALAARPALLCVSFGDRWEWVSRAHQAGALAATQVPDLRTAQRAVDAGVDVVVARGNEGGGHGQPLIGTLPLLTELLDHLTVPVLAAGGISSGRGLAAVLAAGASAAWLGTAFTACPESLLSDATRNQLLAANGTDTVTTRVFDIALGYAWPPSLPERVLRNDFSDRWGGHEESLDADAAAEVAQAIAAEDFTRSPINAGQGVGALSAVRTAADVIGLLSGEAAELLSRWAVTDRSR</sequence>
<dbReference type="SUPFAM" id="SSF51412">
    <property type="entry name" value="Inosine monophosphate dehydrogenase (IMPDH)"/>
    <property type="match status" value="1"/>
</dbReference>
<dbReference type="InterPro" id="IPR004136">
    <property type="entry name" value="NMO"/>
</dbReference>
<keyword evidence="3" id="KW-0560">Oxidoreductase</keyword>
<organism evidence="4 5">
    <name type="scientific">Mycolicibacterium rhodesiae</name>
    <name type="common">Mycobacterium rhodesiae</name>
    <dbReference type="NCBI Taxonomy" id="36814"/>
    <lineage>
        <taxon>Bacteria</taxon>
        <taxon>Bacillati</taxon>
        <taxon>Actinomycetota</taxon>
        <taxon>Actinomycetes</taxon>
        <taxon>Mycobacteriales</taxon>
        <taxon>Mycobacteriaceae</taxon>
        <taxon>Mycolicibacterium</taxon>
    </lineage>
</organism>
<dbReference type="Pfam" id="PF03060">
    <property type="entry name" value="NMO"/>
    <property type="match status" value="2"/>
</dbReference>
<keyword evidence="2" id="KW-0288">FMN</keyword>
<comment type="caution">
    <text evidence="4">The sequence shown here is derived from an EMBL/GenBank/DDBJ whole genome shotgun (WGS) entry which is preliminary data.</text>
</comment>